<dbReference type="RefSeq" id="WP_037265356.1">
    <property type="nucleotide sequence ID" value="NZ_JALZ01000029.1"/>
</dbReference>
<evidence type="ECO:0000256" key="1">
    <source>
        <dbReference type="SAM" id="SignalP"/>
    </source>
</evidence>
<sequence length="135" mass="15187">MFRIATAALVLGLGSTATAHSQDMRFHVEWAQPGVHKTVDDKFGGQRKRVNLVLDEGSFESAPITLTLDNEEYEFHPSCRPHECAMRRIVLLIGEEGSVDVHLYDTETETEQQLFACRRSMSRGPAREALVFRAP</sequence>
<accession>X7EDU9</accession>
<reference evidence="2 3" key="1">
    <citation type="submission" date="2014-01" db="EMBL/GenBank/DDBJ databases">
        <title>Roseivivax halodurans JCM 10272 Genome Sequencing.</title>
        <authorList>
            <person name="Lai Q."/>
            <person name="Li G."/>
            <person name="Shao Z."/>
        </authorList>
    </citation>
    <scope>NUCLEOTIDE SEQUENCE [LARGE SCALE GENOMIC DNA]</scope>
    <source>
        <strain evidence="2 3">JCM 10272</strain>
    </source>
</reference>
<dbReference type="AlphaFoldDB" id="X7EDU9"/>
<dbReference type="SUPFAM" id="SSF89872">
    <property type="entry name" value="Inhibitor of vertebrate lysozyme, Ivy"/>
    <property type="match status" value="1"/>
</dbReference>
<comment type="caution">
    <text evidence="2">The sequence shown here is derived from an EMBL/GenBank/DDBJ whole genome shotgun (WGS) entry which is preliminary data.</text>
</comment>
<feature type="chain" id="PRO_5004978283" evidence="1">
    <location>
        <begin position="22"/>
        <end position="135"/>
    </location>
</feature>
<evidence type="ECO:0000313" key="3">
    <source>
        <dbReference type="Proteomes" id="UP000022447"/>
    </source>
</evidence>
<evidence type="ECO:0000313" key="2">
    <source>
        <dbReference type="EMBL" id="ETX13356.1"/>
    </source>
</evidence>
<dbReference type="Proteomes" id="UP000022447">
    <property type="component" value="Unassembled WGS sequence"/>
</dbReference>
<dbReference type="Gene3D" id="3.40.1420.10">
    <property type="entry name" value="Inhibitor of vertebrate lysozyme"/>
    <property type="match status" value="1"/>
</dbReference>
<organism evidence="2 3">
    <name type="scientific">Roseivivax halodurans JCM 10272</name>
    <dbReference type="NCBI Taxonomy" id="1449350"/>
    <lineage>
        <taxon>Bacteria</taxon>
        <taxon>Pseudomonadati</taxon>
        <taxon>Pseudomonadota</taxon>
        <taxon>Alphaproteobacteria</taxon>
        <taxon>Rhodobacterales</taxon>
        <taxon>Roseobacteraceae</taxon>
        <taxon>Roseivivax</taxon>
    </lineage>
</organism>
<proteinExistence type="predicted"/>
<keyword evidence="3" id="KW-1185">Reference proteome</keyword>
<keyword evidence="1" id="KW-0732">Signal</keyword>
<feature type="signal peptide" evidence="1">
    <location>
        <begin position="1"/>
        <end position="21"/>
    </location>
</feature>
<name>X7EDU9_9RHOB</name>
<gene>
    <name evidence="2" type="ORF">OCH239_10965</name>
</gene>
<dbReference type="OrthoDB" id="7776709at2"/>
<dbReference type="EMBL" id="JALZ01000029">
    <property type="protein sequence ID" value="ETX13356.1"/>
    <property type="molecule type" value="Genomic_DNA"/>
</dbReference>
<protein>
    <submittedName>
        <fullName evidence="2">Uncharacterized protein</fullName>
    </submittedName>
</protein>
<dbReference type="InterPro" id="IPR036501">
    <property type="entry name" value="Inhibitor_vert_lysozyme_sf"/>
</dbReference>